<dbReference type="EMBL" id="BGZN01000001">
    <property type="protein sequence ID" value="GBR72572.1"/>
    <property type="molecule type" value="Genomic_DNA"/>
</dbReference>
<dbReference type="AlphaFoldDB" id="A0A388T8R6"/>
<accession>A0A388T8R6</accession>
<gene>
    <name evidence="1" type="ORF">NO1_0081</name>
</gene>
<organism evidence="1 2">
    <name type="scientific">Termititenax aidoneus</name>
    <dbReference type="NCBI Taxonomy" id="2218524"/>
    <lineage>
        <taxon>Bacteria</taxon>
        <taxon>Bacillati</taxon>
        <taxon>Candidatus Margulisiibacteriota</taxon>
        <taxon>Candidatus Termititenacia</taxon>
        <taxon>Candidatus Termititenacales</taxon>
        <taxon>Candidatus Termititenacaceae</taxon>
        <taxon>Candidatus Termititenax</taxon>
    </lineage>
</organism>
<reference evidence="1 2" key="1">
    <citation type="journal article" date="2019" name="ISME J.">
        <title>Genome analyses of uncultured TG2/ZB3 bacteria in 'Margulisbacteria' specifically attached to ectosymbiotic spirochetes of protists in the termite gut.</title>
        <authorList>
            <person name="Utami Y.D."/>
            <person name="Kuwahara H."/>
            <person name="Igai K."/>
            <person name="Murakami T."/>
            <person name="Sugaya K."/>
            <person name="Morikawa T."/>
            <person name="Nagura Y."/>
            <person name="Yuki M."/>
            <person name="Deevong P."/>
            <person name="Inoue T."/>
            <person name="Kihara K."/>
            <person name="Lo N."/>
            <person name="Yamada A."/>
            <person name="Ohkuma M."/>
            <person name="Hongoh Y."/>
        </authorList>
    </citation>
    <scope>NUCLEOTIDE SEQUENCE [LARGE SCALE GENOMIC DNA]</scope>
    <source>
        <strain evidence="1">NkOx7-01</strain>
    </source>
</reference>
<evidence type="ECO:0000313" key="2">
    <source>
        <dbReference type="Proteomes" id="UP000269352"/>
    </source>
</evidence>
<comment type="caution">
    <text evidence="1">The sequence shown here is derived from an EMBL/GenBank/DDBJ whole genome shotgun (WGS) entry which is preliminary data.</text>
</comment>
<dbReference type="Proteomes" id="UP000269352">
    <property type="component" value="Unassembled WGS sequence"/>
</dbReference>
<proteinExistence type="predicted"/>
<protein>
    <submittedName>
        <fullName evidence="1">Uncharacterized protein</fullName>
    </submittedName>
</protein>
<evidence type="ECO:0000313" key="1">
    <source>
        <dbReference type="EMBL" id="GBR72572.1"/>
    </source>
</evidence>
<keyword evidence="2" id="KW-1185">Reference proteome</keyword>
<sequence>MARIKRKKSLNDSDLSLTCPLCGKVHDVRQDLGVKADRAEVDKIILLNNIIASAAQASAPVNLASGVTKENLERYLAAILNIRAEAMAQARVWWQDMLAKYDLPKDINVFIDYNTCDFYIALPQKG</sequence>
<name>A0A388T8R6_TERA1</name>